<comment type="caution">
    <text evidence="1">The sequence shown here is derived from an EMBL/GenBank/DDBJ whole genome shotgun (WGS) entry which is preliminary data.</text>
</comment>
<keyword evidence="2" id="KW-1185">Reference proteome</keyword>
<proteinExistence type="predicted"/>
<name>A0AAD5IYE0_ACENE</name>
<dbReference type="Proteomes" id="UP001064489">
    <property type="component" value="Chromosome 4"/>
</dbReference>
<dbReference type="AlphaFoldDB" id="A0AAD5IYE0"/>
<dbReference type="EMBL" id="JAJSOW010000101">
    <property type="protein sequence ID" value="KAI9180975.1"/>
    <property type="molecule type" value="Genomic_DNA"/>
</dbReference>
<reference evidence="1" key="2">
    <citation type="submission" date="2023-02" db="EMBL/GenBank/DDBJ databases">
        <authorList>
            <person name="Swenson N.G."/>
            <person name="Wegrzyn J.L."/>
            <person name="Mcevoy S.L."/>
        </authorList>
    </citation>
    <scope>NUCLEOTIDE SEQUENCE</scope>
    <source>
        <strain evidence="1">91603</strain>
        <tissue evidence="1">Leaf</tissue>
    </source>
</reference>
<evidence type="ECO:0000313" key="1">
    <source>
        <dbReference type="EMBL" id="KAI9180975.1"/>
    </source>
</evidence>
<gene>
    <name evidence="1" type="ORF">LWI28_009900</name>
</gene>
<accession>A0AAD5IYE0</accession>
<protein>
    <submittedName>
        <fullName evidence="1">Uncharacterized protein</fullName>
    </submittedName>
</protein>
<reference evidence="1" key="1">
    <citation type="journal article" date="2022" name="Plant J.">
        <title>Strategies of tolerance reflected in two North American maple genomes.</title>
        <authorList>
            <person name="McEvoy S.L."/>
            <person name="Sezen U.U."/>
            <person name="Trouern-Trend A."/>
            <person name="McMahon S.M."/>
            <person name="Schaberg P.G."/>
            <person name="Yang J."/>
            <person name="Wegrzyn J.L."/>
            <person name="Swenson N.G."/>
        </authorList>
    </citation>
    <scope>NUCLEOTIDE SEQUENCE</scope>
    <source>
        <strain evidence="1">91603</strain>
    </source>
</reference>
<sequence>MNALCPWKVSLGEINADADTLWFLKIKEFLGFANQIKELELYVSWDEVEREVDIGVDVKIYADVDEIRCNLAVDLQLTGPHVMADGGNSVLTCRNLERKNCVSKSFNSLGFERWKWTNIGWRIGP</sequence>
<organism evidence="1 2">
    <name type="scientific">Acer negundo</name>
    <name type="common">Box elder</name>
    <dbReference type="NCBI Taxonomy" id="4023"/>
    <lineage>
        <taxon>Eukaryota</taxon>
        <taxon>Viridiplantae</taxon>
        <taxon>Streptophyta</taxon>
        <taxon>Embryophyta</taxon>
        <taxon>Tracheophyta</taxon>
        <taxon>Spermatophyta</taxon>
        <taxon>Magnoliopsida</taxon>
        <taxon>eudicotyledons</taxon>
        <taxon>Gunneridae</taxon>
        <taxon>Pentapetalae</taxon>
        <taxon>rosids</taxon>
        <taxon>malvids</taxon>
        <taxon>Sapindales</taxon>
        <taxon>Sapindaceae</taxon>
        <taxon>Hippocastanoideae</taxon>
        <taxon>Acereae</taxon>
        <taxon>Acer</taxon>
    </lineage>
</organism>
<evidence type="ECO:0000313" key="2">
    <source>
        <dbReference type="Proteomes" id="UP001064489"/>
    </source>
</evidence>